<evidence type="ECO:0000256" key="1">
    <source>
        <dbReference type="ARBA" id="ARBA00023295"/>
    </source>
</evidence>
<dbReference type="InterPro" id="IPR002105">
    <property type="entry name" value="Dockerin_1_rpt"/>
</dbReference>
<dbReference type="InterPro" id="IPR031161">
    <property type="entry name" value="Peptidase_M60_dom"/>
</dbReference>
<reference evidence="6" key="1">
    <citation type="submission" date="2021-11" db="EMBL/GenBank/DDBJ databases">
        <title>A Novel Adlercreutzia Species, isolated from a Allomyrina dichotoma larva feces.</title>
        <authorList>
            <person name="Suh M.K."/>
        </authorList>
    </citation>
    <scope>NUCLEOTIDE SEQUENCE</scope>
    <source>
        <strain evidence="6">JBNU-10</strain>
    </source>
</reference>
<dbReference type="SMART" id="SM01276">
    <property type="entry name" value="M60-like"/>
    <property type="match status" value="1"/>
</dbReference>
<dbReference type="InterPro" id="IPR042279">
    <property type="entry name" value="Pep_M60_3"/>
</dbReference>
<feature type="signal peptide" evidence="2">
    <location>
        <begin position="1"/>
        <end position="23"/>
    </location>
</feature>
<dbReference type="SUPFAM" id="SSF49785">
    <property type="entry name" value="Galactose-binding domain-like"/>
    <property type="match status" value="1"/>
</dbReference>
<dbReference type="InterPro" id="IPR036116">
    <property type="entry name" value="FN3_sf"/>
</dbReference>
<dbReference type="Proteomes" id="UP001430755">
    <property type="component" value="Unassembled WGS sequence"/>
</dbReference>
<dbReference type="SMART" id="SM00060">
    <property type="entry name" value="FN3"/>
    <property type="match status" value="2"/>
</dbReference>
<name>A0ABS9WEB0_9ACTN</name>
<evidence type="ECO:0000259" key="3">
    <source>
        <dbReference type="PROSITE" id="PS50022"/>
    </source>
</evidence>
<feature type="domain" description="F5/8 type C" evidence="3">
    <location>
        <begin position="1445"/>
        <end position="1601"/>
    </location>
</feature>
<dbReference type="EMBL" id="JAJMLW010000001">
    <property type="protein sequence ID" value="MCI2241149.1"/>
    <property type="molecule type" value="Genomic_DNA"/>
</dbReference>
<evidence type="ECO:0000259" key="4">
    <source>
        <dbReference type="PROSITE" id="PS50853"/>
    </source>
</evidence>
<dbReference type="InterPro" id="IPR008979">
    <property type="entry name" value="Galactose-bd-like_sf"/>
</dbReference>
<dbReference type="PANTHER" id="PTHR24099:SF15">
    <property type="entry name" value="E3 UBIQUITIN-PROTEIN LIGASE TRIM9"/>
    <property type="match status" value="1"/>
</dbReference>
<keyword evidence="7" id="KW-1185">Reference proteome</keyword>
<dbReference type="SUPFAM" id="SSF49265">
    <property type="entry name" value="Fibronectin type III"/>
    <property type="match status" value="1"/>
</dbReference>
<evidence type="ECO:0000313" key="6">
    <source>
        <dbReference type="EMBL" id="MCI2241149.1"/>
    </source>
</evidence>
<keyword evidence="1" id="KW-0326">Glycosidase</keyword>
<protein>
    <submittedName>
        <fullName evidence="6">Fibronectin type III domain-containing protein</fullName>
    </submittedName>
</protein>
<dbReference type="CDD" id="cd00063">
    <property type="entry name" value="FN3"/>
    <property type="match status" value="2"/>
</dbReference>
<dbReference type="Gene3D" id="2.60.40.10">
    <property type="entry name" value="Immunoglobulins"/>
    <property type="match status" value="2"/>
</dbReference>
<dbReference type="InterPro" id="IPR013783">
    <property type="entry name" value="Ig-like_fold"/>
</dbReference>
<dbReference type="Gene3D" id="1.10.1330.10">
    <property type="entry name" value="Dockerin domain"/>
    <property type="match status" value="1"/>
</dbReference>
<dbReference type="Gene3D" id="1.10.390.30">
    <property type="entry name" value="Peptidase M60, enhancin-like domain 3"/>
    <property type="match status" value="1"/>
</dbReference>
<sequence>MTACVTALCLGFSLFGAPAIAVAEPQDQGSPQAQQTETQLETNNDDLAAGNLEDQLTPADAASAAAAAPGPDDAAGAGSLEGAVVDVELTSFVPRAALAADLTAQLNTEDGAPVGEPVAFAPKASAAATVAALEAEQAAPVSADAPADRVTGACPFFAHLGTVPAGTYVLTVRGDGFGTFSQRLDLADGDRAVLKLVDSLMGGLDAEAAGVGLAPYGDFNGNGEVGSGDAGLLARAVAAAAAGRDAEARFDVTGDGAVDLADVQALAATLGAAREGAGVQAAVRLTKDGTQMAPALAAGTALAGDADLASLFIDDGATVALVPADGQEISGAAPVEVTVEPKGAELAGLTIQAPVDAEGAPRAGSVIVELADGTGQEIPFAAEGVHVLRTSGLDATGTVEAESGLVVIDFGTRVAVKKITIRITATASNKLAEIATVEFLNGMEDRIAPPDLNIPRNLAATAGDKRFSLSWDPQVNVTGYEVEVSQGDASEVRPCVLPMLEVTSLSTGKLANETDYQVRVRSVNGDWRSPWGDAATVTPRASKAPAAPEYVKVEGGYGEIAVSWRQAEDAARYTLYYKAEDEPSFHSVDGITDTRYTVGGLRNRTRYLVYLTASNDCGTSGPSTQYSGTTIDRTAKVPWYRLINRTVQDSSLASHIVDVTAAPHDASRVPDFEPRHLVDGDYDTYFYSARHNDGWGNVSVTFDDVYRMSSLALTTYLGNGYCSMHEIRVTVDDGAGNRATYSSANGLTWAGIPDTPNSVMVSFPASDAKTVEVTYCRAYWAPVTIAELAFYEHDTLADDIAALWADDLHTVLADGATPEAIANLRARVEAPDPACGELHPRHDLLAAELDNAQAVLEERGLRAPVAVDPSVRAAVNANVGGLNAWQPLGVAAKAGDEVAVYVGGAGAAAGSATPLRLIATQYHSEVNAWQKTVVGTLKVGMNTVTIPSLVSLDVEKGGALYVEYVSSGAPRSYAVRVVGGADIPVLDLHGVGDEAERLARCADYVRDLDEAVAALEATHAEAGHAYGYDPRNCIANATDVVGDTLMFSVPASQVLAGLGSGTVEERAAKVSHALAEADEMMHLFYQHKGLGNLTAAEQERFGTRNGLPTARQNIRYMRMFTGAFMYAGGLHIGVEWGSTAGLCSTQGVAFDDEGRYQSGHYYGWGISHEIGHEINQGAYAIAEVTNNYYAQLAQGQDTNASARWTYPALYRRVTSGVKGAPAGKTGIGIYWQLHLAYDRGYNFKTYDTYTEQFENLFFARVDAYARNQAIAPKAAEGGVALTLAGADKDNALMRLACAAAERDLMAYFEAWGLAPDAATRAYAAQFPAEERPIQYISDDARAYQLAGGRSTAAATTVRASASREPNSPDVVIALAAEGAGEGLLGYEIRRNGVPVAFVEAGEGSYTDTIATVNNRVFTYEVCGVDKHLNRTRTVTLPAMKVSHDGTLDKAGWTATTTLRAADDAVEAEPDGDSCGLPASSAVARAIDGDASTAFAGALPAGSAEPASVTVGFGEELAVCALRYRAGSADAIRDFKVEVSSDGVRWACVQEGAFELDADGCATVWFNREGDGWLYTFDASYLRLTAVGQDAASVAELDVLGPTGDDVDLLSNGVGRLGSDLRIAEGDVVPAGSMVVTGSYKGNPAYNALKLYDGEGALIPGTQVFFADVPAQGDLGETAEGRWLYYLTPDELAQVRQPASVRAELYRVDDAHSLEGERLVADTLPVEVPAALPTVQFNFDRVTMREA</sequence>
<gene>
    <name evidence="6" type="ORF">LPT13_02130</name>
</gene>
<dbReference type="PROSITE" id="PS50022">
    <property type="entry name" value="FA58C_3"/>
    <property type="match status" value="1"/>
</dbReference>
<dbReference type="InterPro" id="IPR050617">
    <property type="entry name" value="E3_ligase_FN3/SPRY"/>
</dbReference>
<evidence type="ECO:0000256" key="2">
    <source>
        <dbReference type="SAM" id="SignalP"/>
    </source>
</evidence>
<organism evidence="6 7">
    <name type="scientific">Adlercreutzia faecimuris</name>
    <dbReference type="NCBI Taxonomy" id="2897341"/>
    <lineage>
        <taxon>Bacteria</taxon>
        <taxon>Bacillati</taxon>
        <taxon>Actinomycetota</taxon>
        <taxon>Coriobacteriia</taxon>
        <taxon>Eggerthellales</taxon>
        <taxon>Eggerthellaceae</taxon>
        <taxon>Adlercreutzia</taxon>
    </lineage>
</organism>
<dbReference type="InterPro" id="IPR000421">
    <property type="entry name" value="FA58C"/>
</dbReference>
<dbReference type="PROSITE" id="PS50853">
    <property type="entry name" value="FN3"/>
    <property type="match status" value="2"/>
</dbReference>
<feature type="domain" description="Fibronectin type-III" evidence="4">
    <location>
        <begin position="454"/>
        <end position="542"/>
    </location>
</feature>
<evidence type="ECO:0000259" key="5">
    <source>
        <dbReference type="PROSITE" id="PS51723"/>
    </source>
</evidence>
<accession>A0ABS9WEB0</accession>
<proteinExistence type="predicted"/>
<dbReference type="Pfam" id="PF00041">
    <property type="entry name" value="fn3"/>
    <property type="match status" value="2"/>
</dbReference>
<dbReference type="InterPro" id="IPR036439">
    <property type="entry name" value="Dockerin_dom_sf"/>
</dbReference>
<dbReference type="Gene3D" id="3.40.390.80">
    <property type="entry name" value="Peptidase M60, enhancin-like domain 2"/>
    <property type="match status" value="1"/>
</dbReference>
<dbReference type="Pfam" id="PF00404">
    <property type="entry name" value="Dockerin_1"/>
    <property type="match status" value="1"/>
</dbReference>
<dbReference type="Gene3D" id="2.60.120.260">
    <property type="entry name" value="Galactose-binding domain-like"/>
    <property type="match status" value="2"/>
</dbReference>
<dbReference type="PROSITE" id="PS51723">
    <property type="entry name" value="PEPTIDASE_M60"/>
    <property type="match status" value="1"/>
</dbReference>
<dbReference type="SUPFAM" id="SSF63446">
    <property type="entry name" value="Type I dockerin domain"/>
    <property type="match status" value="1"/>
</dbReference>
<dbReference type="RefSeq" id="WP_242163014.1">
    <property type="nucleotide sequence ID" value="NZ_JAJMLW010000001.1"/>
</dbReference>
<feature type="domain" description="Peptidase M60" evidence="5">
    <location>
        <begin position="883"/>
        <end position="1238"/>
    </location>
</feature>
<feature type="domain" description="Fibronectin type-III" evidence="4">
    <location>
        <begin position="544"/>
        <end position="633"/>
    </location>
</feature>
<feature type="chain" id="PRO_5046780364" evidence="2">
    <location>
        <begin position="24"/>
        <end position="1746"/>
    </location>
</feature>
<evidence type="ECO:0000313" key="7">
    <source>
        <dbReference type="Proteomes" id="UP001430755"/>
    </source>
</evidence>
<dbReference type="InterPro" id="IPR003961">
    <property type="entry name" value="FN3_dom"/>
</dbReference>
<comment type="caution">
    <text evidence="6">The sequence shown here is derived from an EMBL/GenBank/DDBJ whole genome shotgun (WGS) entry which is preliminary data.</text>
</comment>
<keyword evidence="1" id="KW-0378">Hydrolase</keyword>
<dbReference type="Pfam" id="PF13402">
    <property type="entry name" value="Peptidase_M60"/>
    <property type="match status" value="1"/>
</dbReference>
<dbReference type="PANTHER" id="PTHR24099">
    <property type="entry name" value="E3 UBIQUITIN-PROTEIN LIGASE TRIM36-RELATED"/>
    <property type="match status" value="1"/>
</dbReference>
<keyword evidence="2" id="KW-0732">Signal</keyword>